<reference evidence="8 9" key="1">
    <citation type="submission" date="2018-06" db="EMBL/GenBank/DDBJ databases">
        <title>Lujinxingia sediminis gen. nov. sp. nov., a new facultative anaerobic member of the class Deltaproteobacteria, and proposal of Lujinxingaceae fam. nov.</title>
        <authorList>
            <person name="Guo L.-Y."/>
            <person name="Li C.-M."/>
            <person name="Wang S."/>
            <person name="Du Z.-J."/>
        </authorList>
    </citation>
    <scope>NUCLEOTIDE SEQUENCE [LARGE SCALE GENOMIC DNA]</scope>
    <source>
        <strain evidence="8 9">FA350</strain>
    </source>
</reference>
<evidence type="ECO:0000259" key="7">
    <source>
        <dbReference type="Pfam" id="PF07669"/>
    </source>
</evidence>
<evidence type="ECO:0000256" key="6">
    <source>
        <dbReference type="SAM" id="MobiDB-lite"/>
    </source>
</evidence>
<evidence type="ECO:0000256" key="2">
    <source>
        <dbReference type="ARBA" id="ARBA00022603"/>
    </source>
</evidence>
<dbReference type="GO" id="GO:0006304">
    <property type="term" value="P:DNA modification"/>
    <property type="evidence" value="ECO:0007669"/>
    <property type="project" value="InterPro"/>
</dbReference>
<feature type="region of interest" description="Disordered" evidence="6">
    <location>
        <begin position="645"/>
        <end position="666"/>
    </location>
</feature>
<dbReference type="InterPro" id="IPR050953">
    <property type="entry name" value="N4_N6_ade-DNA_methylase"/>
</dbReference>
<dbReference type="EMBL" id="CP030032">
    <property type="protein sequence ID" value="AWV90248.1"/>
    <property type="molecule type" value="Genomic_DNA"/>
</dbReference>
<evidence type="ECO:0000256" key="4">
    <source>
        <dbReference type="ARBA" id="ARBA00022691"/>
    </source>
</evidence>
<dbReference type="Pfam" id="PF07669">
    <property type="entry name" value="Eco57I"/>
    <property type="match status" value="1"/>
</dbReference>
<dbReference type="PANTHER" id="PTHR33841">
    <property type="entry name" value="DNA METHYLTRANSFERASE YEEA-RELATED"/>
    <property type="match status" value="1"/>
</dbReference>
<dbReference type="SUPFAM" id="SSF53335">
    <property type="entry name" value="S-adenosyl-L-methionine-dependent methyltransferases"/>
    <property type="match status" value="1"/>
</dbReference>
<dbReference type="Gene3D" id="3.40.50.150">
    <property type="entry name" value="Vaccinia Virus protein VP39"/>
    <property type="match status" value="1"/>
</dbReference>
<keyword evidence="3" id="KW-0808">Transferase</keyword>
<feature type="domain" description="Type II methyltransferase M.TaqI-like" evidence="7">
    <location>
        <begin position="203"/>
        <end position="350"/>
    </location>
</feature>
<dbReference type="GO" id="GO:0003676">
    <property type="term" value="F:nucleic acid binding"/>
    <property type="evidence" value="ECO:0007669"/>
    <property type="project" value="InterPro"/>
</dbReference>
<gene>
    <name evidence="8" type="ORF">DN745_13280</name>
</gene>
<dbReference type="KEGG" id="bsed:DN745_13280"/>
<evidence type="ECO:0000256" key="3">
    <source>
        <dbReference type="ARBA" id="ARBA00022679"/>
    </source>
</evidence>
<dbReference type="PROSITE" id="PS00092">
    <property type="entry name" value="N6_MTASE"/>
    <property type="match status" value="1"/>
</dbReference>
<keyword evidence="2" id="KW-0489">Methyltransferase</keyword>
<dbReference type="PRINTS" id="PR00507">
    <property type="entry name" value="N12N6MTFRASE"/>
</dbReference>
<comment type="catalytic activity">
    <reaction evidence="5">
        <text>a 2'-deoxyadenosine in DNA + S-adenosyl-L-methionine = an N(6)-methyl-2'-deoxyadenosine in DNA + S-adenosyl-L-homocysteine + H(+)</text>
        <dbReference type="Rhea" id="RHEA:15197"/>
        <dbReference type="Rhea" id="RHEA-COMP:12418"/>
        <dbReference type="Rhea" id="RHEA-COMP:12419"/>
        <dbReference type="ChEBI" id="CHEBI:15378"/>
        <dbReference type="ChEBI" id="CHEBI:57856"/>
        <dbReference type="ChEBI" id="CHEBI:59789"/>
        <dbReference type="ChEBI" id="CHEBI:90615"/>
        <dbReference type="ChEBI" id="CHEBI:90616"/>
        <dbReference type="EC" id="2.1.1.72"/>
    </reaction>
</comment>
<dbReference type="AlphaFoldDB" id="A0A2Z4FNH9"/>
<dbReference type="InterPro" id="IPR029063">
    <property type="entry name" value="SAM-dependent_MTases_sf"/>
</dbReference>
<evidence type="ECO:0000256" key="5">
    <source>
        <dbReference type="ARBA" id="ARBA00047942"/>
    </source>
</evidence>
<dbReference type="PANTHER" id="PTHR33841:SF1">
    <property type="entry name" value="DNA METHYLTRANSFERASE A"/>
    <property type="match status" value="1"/>
</dbReference>
<proteinExistence type="predicted"/>
<sequence>MTSTTAPPRPGPTAAAQPAALELGESHFADFVTRWRAAMAAEDADRPNTAAHYAALLDAISLRQAREVGVCIDDWLAPDTYDSAHLAHAHALLKEVDAAGLGALWAEPHTLGWFHQHFGLSERNASNRAHTRDEKKHRTQTTTTRLYTPRWVADFLAESCLDAVDPGRATVCDPAVGGGQMLLAALDALVARGLDPAQALGRLHGVDLDPMAVEISFRSLALHAARRLGRRDRGAEAELRAHLHVGDGLFDDALFEGIVTAGSPPFDVVLANPPYMGSRSMPVALKDRISNEFKTFHADLYTAFIRRCHDLARQSIGVLAQQTVWYLSRYKRARAWLLDEADLVEFMHLGAGAFDNLSGEKANVVAFVQQKRAARPTPCTTRFIDLRAPKSAAAKLRAFEGIACAEDGAALQNGAPVYRESTAAFDALPGRVLAFWLPQALRQHFEDTRRLGDIADIPGSQNKTGRNREFIKKWSEVPAKNLRAAPEIIADAGAPDGRWVFYSKGGPFAPWWGNWQHVIDWSEAARQFYAANKTSNLLDEQWWFREGICYTDFGGRRFNARWMPPGCLFDMTGPAIFAHNPAPDHLFALLAILNSTPVRALLNAMNPSLHYQVRDLRNLPIPEFSKDVESALAGRARALVEGLQLGATQDPKSPRSACKNPNNSKKIAQFRAQRPALERALDKMVCELYQVPDLGSVE</sequence>
<keyword evidence="4" id="KW-0949">S-adenosyl-L-methionine</keyword>
<protein>
    <recommendedName>
        <fullName evidence="1">site-specific DNA-methyltransferase (adenine-specific)</fullName>
        <ecNumber evidence="1">2.1.1.72</ecNumber>
    </recommendedName>
</protein>
<accession>A0A2Z4FNH9</accession>
<dbReference type="OrthoDB" id="9806213at2"/>
<dbReference type="GO" id="GO:0009007">
    <property type="term" value="F:site-specific DNA-methyltransferase (adenine-specific) activity"/>
    <property type="evidence" value="ECO:0007669"/>
    <property type="project" value="UniProtKB-EC"/>
</dbReference>
<dbReference type="GO" id="GO:0032259">
    <property type="term" value="P:methylation"/>
    <property type="evidence" value="ECO:0007669"/>
    <property type="project" value="UniProtKB-KW"/>
</dbReference>
<evidence type="ECO:0000313" key="8">
    <source>
        <dbReference type="EMBL" id="AWV90248.1"/>
    </source>
</evidence>
<dbReference type="InterPro" id="IPR002052">
    <property type="entry name" value="DNA_methylase_N6_adenine_CS"/>
</dbReference>
<dbReference type="InterPro" id="IPR011639">
    <property type="entry name" value="MethylTrfase_TaqI-like_dom"/>
</dbReference>
<dbReference type="RefSeq" id="WP_111335550.1">
    <property type="nucleotide sequence ID" value="NZ_CP030032.1"/>
</dbReference>
<name>A0A2Z4FNH9_9DELT</name>
<keyword evidence="9" id="KW-1185">Reference proteome</keyword>
<organism evidence="8 9">
    <name type="scientific">Bradymonas sediminis</name>
    <dbReference type="NCBI Taxonomy" id="1548548"/>
    <lineage>
        <taxon>Bacteria</taxon>
        <taxon>Deltaproteobacteria</taxon>
        <taxon>Bradymonadales</taxon>
        <taxon>Bradymonadaceae</taxon>
        <taxon>Bradymonas</taxon>
    </lineage>
</organism>
<dbReference type="EC" id="2.1.1.72" evidence="1"/>
<dbReference type="Proteomes" id="UP000249799">
    <property type="component" value="Chromosome"/>
</dbReference>
<evidence type="ECO:0000313" key="9">
    <source>
        <dbReference type="Proteomes" id="UP000249799"/>
    </source>
</evidence>
<evidence type="ECO:0000256" key="1">
    <source>
        <dbReference type="ARBA" id="ARBA00011900"/>
    </source>
</evidence>